<dbReference type="PANTHER" id="PTHR46268:SF6">
    <property type="entry name" value="UNIVERSAL STRESS PROTEIN UP12"/>
    <property type="match status" value="1"/>
</dbReference>
<evidence type="ECO:0000259" key="3">
    <source>
        <dbReference type="Pfam" id="PF00582"/>
    </source>
</evidence>
<dbReference type="OrthoDB" id="4277867at2"/>
<dbReference type="AlphaFoldDB" id="A0A6P2BRN5"/>
<sequence length="201" mass="22286">METPDLSPEQGTPDQRRPERRRQRDDLRQEPIRQPAQPRPMSLAHPVVVGYNGSASARNALAYAAGMARRLGRPLLMVYVTSPGVYCEPLTGQVVGLLRDADSLERWLLTELDQAADATELEVHVRTRRGSPARELASIAAEFSADALVIGAPRHFWHHLVGSVPSWLARNARCPVIVVPLSWSGLRAMPRESGPARHRSR</sequence>
<comment type="caution">
    <text evidence="4">The sequence shown here is derived from an EMBL/GenBank/DDBJ whole genome shotgun (WGS) entry which is preliminary data.</text>
</comment>
<gene>
    <name evidence="4" type="ORF">EAS64_29765</name>
</gene>
<dbReference type="CDD" id="cd00293">
    <property type="entry name" value="USP-like"/>
    <property type="match status" value="1"/>
</dbReference>
<protein>
    <submittedName>
        <fullName evidence="4">Universal stress protein</fullName>
    </submittedName>
</protein>
<proteinExistence type="inferred from homology"/>
<dbReference type="Gene3D" id="3.40.50.12370">
    <property type="match status" value="1"/>
</dbReference>
<dbReference type="Proteomes" id="UP000460272">
    <property type="component" value="Unassembled WGS sequence"/>
</dbReference>
<feature type="compositionally biased region" description="Basic and acidic residues" evidence="2">
    <location>
        <begin position="14"/>
        <end position="31"/>
    </location>
</feature>
<dbReference type="InterPro" id="IPR006016">
    <property type="entry name" value="UspA"/>
</dbReference>
<dbReference type="Pfam" id="PF00582">
    <property type="entry name" value="Usp"/>
    <property type="match status" value="1"/>
</dbReference>
<name>A0A6P2BRN5_9ACTN</name>
<reference evidence="4 5" key="1">
    <citation type="submission" date="2018-11" db="EMBL/GenBank/DDBJ databases">
        <title>Trebonia kvetii gen.nov., sp.nov., a novel acidophilic actinobacterium, and proposal of the new actinobacterial family Treboniaceae fam. nov.</title>
        <authorList>
            <person name="Rapoport D."/>
            <person name="Sagova-Mareckova M."/>
            <person name="Sedlacek I."/>
            <person name="Provaznik J."/>
            <person name="Kralova S."/>
            <person name="Pavlinic D."/>
            <person name="Benes V."/>
            <person name="Kopecky J."/>
        </authorList>
    </citation>
    <scope>NUCLEOTIDE SEQUENCE [LARGE SCALE GENOMIC DNA]</scope>
    <source>
        <strain evidence="4 5">15Tr583</strain>
    </source>
</reference>
<dbReference type="PRINTS" id="PR01438">
    <property type="entry name" value="UNVRSLSTRESS"/>
</dbReference>
<feature type="domain" description="UspA" evidence="3">
    <location>
        <begin position="46"/>
        <end position="180"/>
    </location>
</feature>
<organism evidence="4 5">
    <name type="scientific">Trebonia kvetii</name>
    <dbReference type="NCBI Taxonomy" id="2480626"/>
    <lineage>
        <taxon>Bacteria</taxon>
        <taxon>Bacillati</taxon>
        <taxon>Actinomycetota</taxon>
        <taxon>Actinomycetes</taxon>
        <taxon>Streptosporangiales</taxon>
        <taxon>Treboniaceae</taxon>
        <taxon>Trebonia</taxon>
    </lineage>
</organism>
<dbReference type="PANTHER" id="PTHR46268">
    <property type="entry name" value="STRESS RESPONSE PROTEIN NHAX"/>
    <property type="match status" value="1"/>
</dbReference>
<evidence type="ECO:0000256" key="2">
    <source>
        <dbReference type="SAM" id="MobiDB-lite"/>
    </source>
</evidence>
<dbReference type="RefSeq" id="WP_145858434.1">
    <property type="nucleotide sequence ID" value="NZ_RPFW01000006.1"/>
</dbReference>
<dbReference type="InterPro" id="IPR006015">
    <property type="entry name" value="Universal_stress_UspA"/>
</dbReference>
<evidence type="ECO:0000313" key="5">
    <source>
        <dbReference type="Proteomes" id="UP000460272"/>
    </source>
</evidence>
<feature type="region of interest" description="Disordered" evidence="2">
    <location>
        <begin position="1"/>
        <end position="44"/>
    </location>
</feature>
<keyword evidence="5" id="KW-1185">Reference proteome</keyword>
<evidence type="ECO:0000256" key="1">
    <source>
        <dbReference type="ARBA" id="ARBA00008791"/>
    </source>
</evidence>
<dbReference type="SUPFAM" id="SSF52402">
    <property type="entry name" value="Adenine nucleotide alpha hydrolases-like"/>
    <property type="match status" value="1"/>
</dbReference>
<evidence type="ECO:0000313" key="4">
    <source>
        <dbReference type="EMBL" id="TVZ01664.1"/>
    </source>
</evidence>
<dbReference type="EMBL" id="RPFW01000006">
    <property type="protein sequence ID" value="TVZ01664.1"/>
    <property type="molecule type" value="Genomic_DNA"/>
</dbReference>
<accession>A0A6P2BRN5</accession>
<comment type="similarity">
    <text evidence="1">Belongs to the universal stress protein A family.</text>
</comment>